<name>A0A5C3QPB4_9AGAR</name>
<evidence type="ECO:0000313" key="2">
    <source>
        <dbReference type="EMBL" id="TFL03208.1"/>
    </source>
</evidence>
<feature type="compositionally biased region" description="Basic and acidic residues" evidence="1">
    <location>
        <begin position="121"/>
        <end position="130"/>
    </location>
</feature>
<feature type="compositionally biased region" description="Low complexity" evidence="1">
    <location>
        <begin position="59"/>
        <end position="90"/>
    </location>
</feature>
<dbReference type="EMBL" id="ML178821">
    <property type="protein sequence ID" value="TFL03208.1"/>
    <property type="molecule type" value="Genomic_DNA"/>
</dbReference>
<dbReference type="Proteomes" id="UP000305067">
    <property type="component" value="Unassembled WGS sequence"/>
</dbReference>
<sequence length="247" mass="27107">MTAPIEIPSQSQLYSNSPESPLIFNMSPFYPDRYCQCPHPAIRRPIESHYYSFPAIGSPASSSRSSISRSPSVRPHLTLSTPTTPHSYLPEQVTTSRGRTRTRPVSAASSRTSSTISSEPESCHSPEDGPLRLTPTTTITGFSPNSSAVAVASSKQTRVPKRGKLSPSPQRSESNSACAWVLSGTSSNYSGRTNRRSSTSTMKSTTSTDSCPDRMTDFKKFMLQRIEKERTFGPMRSMRSMRSLAAR</sequence>
<feature type="compositionally biased region" description="Low complexity" evidence="1">
    <location>
        <begin position="185"/>
        <end position="210"/>
    </location>
</feature>
<reference evidence="2 3" key="1">
    <citation type="journal article" date="2019" name="Nat. Ecol. Evol.">
        <title>Megaphylogeny resolves global patterns of mushroom evolution.</title>
        <authorList>
            <person name="Varga T."/>
            <person name="Krizsan K."/>
            <person name="Foldi C."/>
            <person name="Dima B."/>
            <person name="Sanchez-Garcia M."/>
            <person name="Sanchez-Ramirez S."/>
            <person name="Szollosi G.J."/>
            <person name="Szarkandi J.G."/>
            <person name="Papp V."/>
            <person name="Albert L."/>
            <person name="Andreopoulos W."/>
            <person name="Angelini C."/>
            <person name="Antonin V."/>
            <person name="Barry K.W."/>
            <person name="Bougher N.L."/>
            <person name="Buchanan P."/>
            <person name="Buyck B."/>
            <person name="Bense V."/>
            <person name="Catcheside P."/>
            <person name="Chovatia M."/>
            <person name="Cooper J."/>
            <person name="Damon W."/>
            <person name="Desjardin D."/>
            <person name="Finy P."/>
            <person name="Geml J."/>
            <person name="Haridas S."/>
            <person name="Hughes K."/>
            <person name="Justo A."/>
            <person name="Karasinski D."/>
            <person name="Kautmanova I."/>
            <person name="Kiss B."/>
            <person name="Kocsube S."/>
            <person name="Kotiranta H."/>
            <person name="LaButti K.M."/>
            <person name="Lechner B.E."/>
            <person name="Liimatainen K."/>
            <person name="Lipzen A."/>
            <person name="Lukacs Z."/>
            <person name="Mihaltcheva S."/>
            <person name="Morgado L.N."/>
            <person name="Niskanen T."/>
            <person name="Noordeloos M.E."/>
            <person name="Ohm R.A."/>
            <person name="Ortiz-Santana B."/>
            <person name="Ovrebo C."/>
            <person name="Racz N."/>
            <person name="Riley R."/>
            <person name="Savchenko A."/>
            <person name="Shiryaev A."/>
            <person name="Soop K."/>
            <person name="Spirin V."/>
            <person name="Szebenyi C."/>
            <person name="Tomsovsky M."/>
            <person name="Tulloss R.E."/>
            <person name="Uehling J."/>
            <person name="Grigoriev I.V."/>
            <person name="Vagvolgyi C."/>
            <person name="Papp T."/>
            <person name="Martin F.M."/>
            <person name="Miettinen O."/>
            <person name="Hibbett D.S."/>
            <person name="Nagy L.G."/>
        </authorList>
    </citation>
    <scope>NUCLEOTIDE SEQUENCE [LARGE SCALE GENOMIC DNA]</scope>
    <source>
        <strain evidence="2 3">CBS 309.79</strain>
    </source>
</reference>
<protein>
    <submittedName>
        <fullName evidence="2">Uncharacterized protein</fullName>
    </submittedName>
</protein>
<proteinExistence type="predicted"/>
<feature type="compositionally biased region" description="Low complexity" evidence="1">
    <location>
        <begin position="103"/>
        <end position="120"/>
    </location>
</feature>
<evidence type="ECO:0000313" key="3">
    <source>
        <dbReference type="Proteomes" id="UP000305067"/>
    </source>
</evidence>
<organism evidence="2 3">
    <name type="scientific">Pterulicium gracile</name>
    <dbReference type="NCBI Taxonomy" id="1884261"/>
    <lineage>
        <taxon>Eukaryota</taxon>
        <taxon>Fungi</taxon>
        <taxon>Dikarya</taxon>
        <taxon>Basidiomycota</taxon>
        <taxon>Agaricomycotina</taxon>
        <taxon>Agaricomycetes</taxon>
        <taxon>Agaricomycetidae</taxon>
        <taxon>Agaricales</taxon>
        <taxon>Pleurotineae</taxon>
        <taxon>Pterulaceae</taxon>
        <taxon>Pterulicium</taxon>
    </lineage>
</organism>
<evidence type="ECO:0000256" key="1">
    <source>
        <dbReference type="SAM" id="MobiDB-lite"/>
    </source>
</evidence>
<feature type="compositionally biased region" description="Polar residues" evidence="1">
    <location>
        <begin position="134"/>
        <end position="145"/>
    </location>
</feature>
<keyword evidence="3" id="KW-1185">Reference proteome</keyword>
<feature type="compositionally biased region" description="Polar residues" evidence="1">
    <location>
        <begin position="167"/>
        <end position="177"/>
    </location>
</feature>
<feature type="region of interest" description="Disordered" evidence="1">
    <location>
        <begin position="59"/>
        <end position="214"/>
    </location>
</feature>
<dbReference type="AlphaFoldDB" id="A0A5C3QPB4"/>
<gene>
    <name evidence="2" type="ORF">BDV98DRAFT_591985</name>
</gene>
<accession>A0A5C3QPB4</accession>